<dbReference type="RefSeq" id="XP_064851142.1">
    <property type="nucleotide sequence ID" value="XM_064995070.1"/>
</dbReference>
<evidence type="ECO:0000313" key="5">
    <source>
        <dbReference type="EMBL" id="GMM34142.1"/>
    </source>
</evidence>
<proteinExistence type="inferred from homology"/>
<evidence type="ECO:0000256" key="2">
    <source>
        <dbReference type="ARBA" id="ARBA00007560"/>
    </source>
</evidence>
<dbReference type="Pfam" id="PF03985">
    <property type="entry name" value="Paf1"/>
    <property type="match status" value="1"/>
</dbReference>
<keyword evidence="3" id="KW-0539">Nucleus</keyword>
<comment type="caution">
    <text evidence="5">The sequence shown here is derived from an EMBL/GenBank/DDBJ whole genome shotgun (WGS) entry which is preliminary data.</text>
</comment>
<feature type="region of interest" description="Disordered" evidence="4">
    <location>
        <begin position="394"/>
        <end position="436"/>
    </location>
</feature>
<gene>
    <name evidence="5" type="ORF">DASC09_014670</name>
</gene>
<protein>
    <submittedName>
        <fullName evidence="5">Paf1 protein</fullName>
    </submittedName>
</protein>
<reference evidence="5 6" key="1">
    <citation type="journal article" date="2023" name="Elife">
        <title>Identification of key yeast species and microbe-microbe interactions impacting larval growth of Drosophila in the wild.</title>
        <authorList>
            <person name="Mure A."/>
            <person name="Sugiura Y."/>
            <person name="Maeda R."/>
            <person name="Honda K."/>
            <person name="Sakurai N."/>
            <person name="Takahashi Y."/>
            <person name="Watada M."/>
            <person name="Katoh T."/>
            <person name="Gotoh A."/>
            <person name="Gotoh Y."/>
            <person name="Taniguchi I."/>
            <person name="Nakamura K."/>
            <person name="Hayashi T."/>
            <person name="Katayama T."/>
            <person name="Uemura T."/>
            <person name="Hattori Y."/>
        </authorList>
    </citation>
    <scope>NUCLEOTIDE SEQUENCE [LARGE SCALE GENOMIC DNA]</scope>
    <source>
        <strain evidence="5 6">SC-9</strain>
    </source>
</reference>
<dbReference type="EMBL" id="BTFZ01000002">
    <property type="protein sequence ID" value="GMM34142.1"/>
    <property type="molecule type" value="Genomic_DNA"/>
</dbReference>
<dbReference type="GeneID" id="90072121"/>
<dbReference type="InterPro" id="IPR007133">
    <property type="entry name" value="RNA_pol_II-assoc_Paf1"/>
</dbReference>
<evidence type="ECO:0000256" key="3">
    <source>
        <dbReference type="ARBA" id="ARBA00023242"/>
    </source>
</evidence>
<dbReference type="GO" id="GO:0000993">
    <property type="term" value="F:RNA polymerase II complex binding"/>
    <property type="evidence" value="ECO:0007669"/>
    <property type="project" value="TreeGrafter"/>
</dbReference>
<organism evidence="5 6">
    <name type="scientific">Saccharomycopsis crataegensis</name>
    <dbReference type="NCBI Taxonomy" id="43959"/>
    <lineage>
        <taxon>Eukaryota</taxon>
        <taxon>Fungi</taxon>
        <taxon>Dikarya</taxon>
        <taxon>Ascomycota</taxon>
        <taxon>Saccharomycotina</taxon>
        <taxon>Saccharomycetes</taxon>
        <taxon>Saccharomycopsidaceae</taxon>
        <taxon>Saccharomycopsis</taxon>
    </lineage>
</organism>
<accession>A0AAV5QHS6</accession>
<dbReference type="GO" id="GO:0006368">
    <property type="term" value="P:transcription elongation by RNA polymerase II"/>
    <property type="evidence" value="ECO:0007669"/>
    <property type="project" value="InterPro"/>
</dbReference>
<dbReference type="PANTHER" id="PTHR23188">
    <property type="entry name" value="RNA POLYMERASE II-ASSOCIATED FACTOR 1 HOMOLOG"/>
    <property type="match status" value="1"/>
</dbReference>
<dbReference type="GO" id="GO:0016593">
    <property type="term" value="C:Cdc73/Paf1 complex"/>
    <property type="evidence" value="ECO:0007669"/>
    <property type="project" value="InterPro"/>
</dbReference>
<dbReference type="PANTHER" id="PTHR23188:SF12">
    <property type="entry name" value="RNA POLYMERASE II-ASSOCIATED FACTOR 1 HOMOLOG"/>
    <property type="match status" value="1"/>
</dbReference>
<comment type="similarity">
    <text evidence="2">Belongs to the PAF1 family.</text>
</comment>
<sequence>MSRQDYITRVSYKNDLPPPTCPPRILKYTSTISNHDSLISDGILSSLFRKQNFKKYINLPKDGNTNDPLALNLDLIEVPELFEQSGAVALHELPFSKGDQSKGITLHEKDKGLLRNPDFNLKKEASRSLPGGDSRPGAPSVAFLRKTEYISNKSHFLGAKNQHSQTPNKKRTVDDLTADAQLRNIEQSFEEASKTLSGDGFQNLRHPIKKHLRPVKAWSLIPNSENMDQAYFSTKFLGSASLHRSKQEKNFVGELSDKSNNGINNHNPIYTTSIFKPIASRDEEWMSFFTMDDLEKSKALKRKLDSVELDEEETFKFKFNKYYDLKYEDYDTSQAKQIAISLGSNKPGGSANLEAKYLPIQGKIELKKKRLNPESLADDENDGPVHFDQILFTVRESTAEEETERDRQRSKYDPYNYVAQIDEEEEEEGEVVQEED</sequence>
<dbReference type="AlphaFoldDB" id="A0AAV5QHS6"/>
<comment type="subcellular location">
    <subcellularLocation>
        <location evidence="1">Nucleus</location>
    </subcellularLocation>
</comment>
<dbReference type="GO" id="GO:0003682">
    <property type="term" value="F:chromatin binding"/>
    <property type="evidence" value="ECO:0007669"/>
    <property type="project" value="TreeGrafter"/>
</dbReference>
<feature type="compositionally biased region" description="Acidic residues" evidence="4">
    <location>
        <begin position="421"/>
        <end position="436"/>
    </location>
</feature>
<feature type="region of interest" description="Disordered" evidence="4">
    <location>
        <begin position="115"/>
        <end position="138"/>
    </location>
</feature>
<evidence type="ECO:0000256" key="4">
    <source>
        <dbReference type="SAM" id="MobiDB-lite"/>
    </source>
</evidence>
<keyword evidence="6" id="KW-1185">Reference proteome</keyword>
<dbReference type="Proteomes" id="UP001360560">
    <property type="component" value="Unassembled WGS sequence"/>
</dbReference>
<evidence type="ECO:0000256" key="1">
    <source>
        <dbReference type="ARBA" id="ARBA00004123"/>
    </source>
</evidence>
<name>A0AAV5QHS6_9ASCO</name>
<evidence type="ECO:0000313" key="6">
    <source>
        <dbReference type="Proteomes" id="UP001360560"/>
    </source>
</evidence>